<evidence type="ECO:0008006" key="5">
    <source>
        <dbReference type="Google" id="ProtNLM"/>
    </source>
</evidence>
<accession>F8A3L1</accession>
<feature type="compositionally biased region" description="Low complexity" evidence="1">
    <location>
        <begin position="242"/>
        <end position="259"/>
    </location>
</feature>
<gene>
    <name evidence="3" type="ordered locus">Celgi_1395</name>
</gene>
<dbReference type="SUPFAM" id="SSF56112">
    <property type="entry name" value="Protein kinase-like (PK-like)"/>
    <property type="match status" value="1"/>
</dbReference>
<dbReference type="eggNOG" id="COG0515">
    <property type="taxonomic scope" value="Bacteria"/>
</dbReference>
<keyword evidence="2" id="KW-0812">Transmembrane</keyword>
<evidence type="ECO:0000313" key="4">
    <source>
        <dbReference type="Proteomes" id="UP000000485"/>
    </source>
</evidence>
<dbReference type="Gene3D" id="1.10.510.10">
    <property type="entry name" value="Transferase(Phosphotransferase) domain 1"/>
    <property type="match status" value="1"/>
</dbReference>
<dbReference type="KEGG" id="cga:Celgi_1395"/>
<keyword evidence="4" id="KW-1185">Reference proteome</keyword>
<dbReference type="HOGENOM" id="CLU_594089_0_0_11"/>
<keyword evidence="2" id="KW-1133">Transmembrane helix</keyword>
<dbReference type="EMBL" id="CP002665">
    <property type="protein sequence ID" value="AEI11914.1"/>
    <property type="molecule type" value="Genomic_DNA"/>
</dbReference>
<sequence length="460" mass="46588">MTTHVPVGAERALAAAGFRADGSVGPGAVLGVALDGSGRRVELHAVRADEGVAERVRILRAVRHDHLPAVLEVVELGSAMLGVFVEHVPGLPLTRLQAARGPLGPGEAVTVAVPVAQALGALHAAGLVHGEVDAAAVVLDAEGRPVLTGVAAILRGRGTAPADVRALIALVVHALADEPTGATDVVGGLREALTDLLTLPDTGRAALTADRVVDRCFRSTAPRPVVLPGPAELAAAERGPVGALRSSRAGRRSAGARGTARPWVLAGAGAVCAVVLVAVAVLALGADEPGRAAATEPTARAHGGPASTAPSGAVPTEAPTPQPARTAGPAADAPRALPDDPAQAAAELTRRRVHVLQQGDAATLGDVEVPAGPAHVADTRVLAELAGARLDGLTVRVHEALVLSHDDERARVRVTSTTSAYTRVQPDGRALPGGPRARESVVLELRRTPQGWRVWAVSAA</sequence>
<dbReference type="AlphaFoldDB" id="F8A3L1"/>
<dbReference type="Proteomes" id="UP000000485">
    <property type="component" value="Chromosome"/>
</dbReference>
<feature type="region of interest" description="Disordered" evidence="1">
    <location>
        <begin position="293"/>
        <end position="338"/>
    </location>
</feature>
<reference evidence="4" key="1">
    <citation type="submission" date="2011-04" db="EMBL/GenBank/DDBJ databases">
        <title>Complete sequence of Cellvibrio gilvus ATCC 13127.</title>
        <authorList>
            <person name="Lucas S."/>
            <person name="Han J."/>
            <person name="Lapidus A."/>
            <person name="Cheng J.-F."/>
            <person name="Goodwin L."/>
            <person name="Pitluck S."/>
            <person name="Peters L."/>
            <person name="Munk A."/>
            <person name="Detter J.C."/>
            <person name="Han C."/>
            <person name="Tapia R."/>
            <person name="Land M."/>
            <person name="Hauser L."/>
            <person name="Kyrpides N."/>
            <person name="Ivanova N."/>
            <person name="Ovchinnikova G."/>
            <person name="Pagani I."/>
            <person name="Mead D."/>
            <person name="Brumm P."/>
            <person name="Woyke T."/>
        </authorList>
    </citation>
    <scope>NUCLEOTIDE SEQUENCE [LARGE SCALE GENOMIC DNA]</scope>
    <source>
        <strain evidence="4">ATCC 13127 / NRRL B-14078</strain>
    </source>
</reference>
<dbReference type="OrthoDB" id="5137722at2"/>
<evidence type="ECO:0000256" key="1">
    <source>
        <dbReference type="SAM" id="MobiDB-lite"/>
    </source>
</evidence>
<dbReference type="InterPro" id="IPR011009">
    <property type="entry name" value="Kinase-like_dom_sf"/>
</dbReference>
<proteinExistence type="predicted"/>
<feature type="compositionally biased region" description="Low complexity" evidence="1">
    <location>
        <begin position="323"/>
        <end position="338"/>
    </location>
</feature>
<evidence type="ECO:0000256" key="2">
    <source>
        <dbReference type="SAM" id="Phobius"/>
    </source>
</evidence>
<organism evidence="3 4">
    <name type="scientific">Cellulomonas gilvus (strain ATCC 13127 / NRRL B-14078)</name>
    <name type="common">Cellvibrio gilvus</name>
    <dbReference type="NCBI Taxonomy" id="593907"/>
    <lineage>
        <taxon>Bacteria</taxon>
        <taxon>Bacillati</taxon>
        <taxon>Actinomycetota</taxon>
        <taxon>Actinomycetes</taxon>
        <taxon>Micrococcales</taxon>
        <taxon>Cellulomonadaceae</taxon>
        <taxon>Cellulomonas</taxon>
    </lineage>
</organism>
<protein>
    <recommendedName>
        <fullName evidence="5">Serine/threonine protein kinase</fullName>
    </recommendedName>
</protein>
<evidence type="ECO:0000313" key="3">
    <source>
        <dbReference type="EMBL" id="AEI11914.1"/>
    </source>
</evidence>
<keyword evidence="2" id="KW-0472">Membrane</keyword>
<feature type="region of interest" description="Disordered" evidence="1">
    <location>
        <begin position="238"/>
        <end position="259"/>
    </location>
</feature>
<feature type="transmembrane region" description="Helical" evidence="2">
    <location>
        <begin position="263"/>
        <end position="284"/>
    </location>
</feature>
<name>F8A3L1_CELGA</name>
<dbReference type="RefSeq" id="WP_013883433.1">
    <property type="nucleotide sequence ID" value="NC_015671.1"/>
</dbReference>
<dbReference type="STRING" id="593907.Celgi_1395"/>